<proteinExistence type="predicted"/>
<dbReference type="CDD" id="cd00293">
    <property type="entry name" value="USP-like"/>
    <property type="match status" value="1"/>
</dbReference>
<keyword evidence="2" id="KW-1185">Reference proteome</keyword>
<reference evidence="1 2" key="1">
    <citation type="submission" date="2019-03" db="EMBL/GenBank/DDBJ databases">
        <title>Genomic Encyclopedia of Type Strains, Phase IV (KMG-IV): sequencing the most valuable type-strain genomes for metagenomic binning, comparative biology and taxonomic classification.</title>
        <authorList>
            <person name="Goeker M."/>
        </authorList>
    </citation>
    <scope>NUCLEOTIDE SEQUENCE [LARGE SCALE GENOMIC DNA]</scope>
    <source>
        <strain evidence="1 2">DSM 22958</strain>
    </source>
</reference>
<gene>
    <name evidence="1" type="ORF">EV666_101212</name>
</gene>
<organism evidence="1 2">
    <name type="scientific">Camelimonas lactis</name>
    <dbReference type="NCBI Taxonomy" id="659006"/>
    <lineage>
        <taxon>Bacteria</taxon>
        <taxon>Pseudomonadati</taxon>
        <taxon>Pseudomonadota</taxon>
        <taxon>Alphaproteobacteria</taxon>
        <taxon>Hyphomicrobiales</taxon>
        <taxon>Chelatococcaceae</taxon>
        <taxon>Camelimonas</taxon>
    </lineage>
</organism>
<dbReference type="Proteomes" id="UP000294881">
    <property type="component" value="Unassembled WGS sequence"/>
</dbReference>
<evidence type="ECO:0000313" key="2">
    <source>
        <dbReference type="Proteomes" id="UP000294881"/>
    </source>
</evidence>
<protein>
    <submittedName>
        <fullName evidence="1">Nucleotide-binding universal stress UspA family protein</fullName>
    </submittedName>
</protein>
<evidence type="ECO:0000313" key="1">
    <source>
        <dbReference type="EMBL" id="TCO15962.1"/>
    </source>
</evidence>
<dbReference type="SUPFAM" id="SSF52402">
    <property type="entry name" value="Adenine nucleotide alpha hydrolases-like"/>
    <property type="match status" value="2"/>
</dbReference>
<dbReference type="EMBL" id="SLWL01000001">
    <property type="protein sequence ID" value="TCO15962.1"/>
    <property type="molecule type" value="Genomic_DNA"/>
</dbReference>
<accession>A0A4R2GXJ1</accession>
<comment type="caution">
    <text evidence="1">The sequence shown here is derived from an EMBL/GenBank/DDBJ whole genome shotgun (WGS) entry which is preliminary data.</text>
</comment>
<name>A0A4R2GXJ1_9HYPH</name>
<dbReference type="Gene3D" id="3.40.50.12370">
    <property type="match status" value="1"/>
</dbReference>
<sequence length="286" mass="31133">MDLMVHLDGSAEDEVRLAHARTVIASLGAPSVTRLIGLFTNALPEFATVMPIEAGAAAVSVVADIEDQVRREGDNIEKALNERLASYGVPYEVRRLEARPAGLARLAARQARWADLFIATCPYRGDAEQDWGDLVEAVLTESGRGVLLAPPGAHAPEKFDRILIGWRDCRQATRAVAEAMPLIANARQTDIVYAFTREDEATDRSAEDLAAHLRRQTAQGPGQVAIHPVKLDAGVATEALLDESERLGSNLMVMGGYGQSRWLEWFMGGTTRDVITQTDRALLLAH</sequence>
<dbReference type="AlphaFoldDB" id="A0A4R2GXJ1"/>